<reference evidence="4" key="3">
    <citation type="submission" date="2022-09" db="EMBL/GenBank/DDBJ databases">
        <title>Complete genome sequence of Vulcanisaeta souniana.</title>
        <authorList>
            <person name="Kato S."/>
            <person name="Itoh T."/>
            <person name="Ohkuma M."/>
        </authorList>
    </citation>
    <scope>NUCLEOTIDE SEQUENCE [LARGE SCALE GENOMIC DNA]</scope>
    <source>
        <strain evidence="4">JCM 11219</strain>
    </source>
</reference>
<dbReference type="EMBL" id="AP026830">
    <property type="protein sequence ID" value="BDR92222.1"/>
    <property type="molecule type" value="Genomic_DNA"/>
</dbReference>
<proteinExistence type="predicted"/>
<organism evidence="2 3">
    <name type="scientific">Vulcanisaeta souniana JCM 11219</name>
    <dbReference type="NCBI Taxonomy" id="1293586"/>
    <lineage>
        <taxon>Archaea</taxon>
        <taxon>Thermoproteota</taxon>
        <taxon>Thermoprotei</taxon>
        <taxon>Thermoproteales</taxon>
        <taxon>Thermoproteaceae</taxon>
        <taxon>Vulcanisaeta</taxon>
    </lineage>
</organism>
<reference evidence="1" key="4">
    <citation type="journal article" date="2023" name="Microbiol. Resour. Announc.">
        <title>Complete Genome Sequence of Vulcanisaeta souniana Strain IC-059, a Hyperthermophilic Archaeon Isolated from Hot Spring Water in Japan.</title>
        <authorList>
            <person name="Kato S."/>
            <person name="Itoh T."/>
            <person name="Wu L."/>
            <person name="Ma J."/>
            <person name="Ohkuma M."/>
        </authorList>
    </citation>
    <scope>NUCLEOTIDE SEQUENCE</scope>
    <source>
        <strain evidence="1">JCM 11219</strain>
    </source>
</reference>
<evidence type="ECO:0000313" key="3">
    <source>
        <dbReference type="Proteomes" id="UP000657075"/>
    </source>
</evidence>
<gene>
    <name evidence="2" type="ORF">GCM10007112_23720</name>
    <name evidence="1" type="ORF">Vsou_13150</name>
</gene>
<reference evidence="2" key="1">
    <citation type="journal article" date="2014" name="Int. J. Syst. Evol. Microbiol.">
        <title>Complete genome sequence of Corynebacterium casei LMG S-19264T (=DSM 44701T), isolated from a smear-ripened cheese.</title>
        <authorList>
            <consortium name="US DOE Joint Genome Institute (JGI-PGF)"/>
            <person name="Walter F."/>
            <person name="Albersmeier A."/>
            <person name="Kalinowski J."/>
            <person name="Ruckert C."/>
        </authorList>
    </citation>
    <scope>NUCLEOTIDE SEQUENCE</scope>
    <source>
        <strain evidence="2">JCM 11219</strain>
    </source>
</reference>
<dbReference type="Proteomes" id="UP000657075">
    <property type="component" value="Unassembled WGS sequence"/>
</dbReference>
<dbReference type="GeneID" id="76206866"/>
<keyword evidence="4" id="KW-1185">Reference proteome</keyword>
<reference evidence="2" key="2">
    <citation type="submission" date="2020-09" db="EMBL/GenBank/DDBJ databases">
        <authorList>
            <person name="Sun Q."/>
            <person name="Ohkuma M."/>
        </authorList>
    </citation>
    <scope>NUCLEOTIDE SEQUENCE</scope>
    <source>
        <strain evidence="2">JCM 11219</strain>
    </source>
</reference>
<sequence>MGGLQLDEKALRLVGQYSASIDQVIGMLASGRLKRTSVRLRLKQPRTNPGRLAKHCGRENRRVCEQAIKWLLHFFTESSIEEAIKWGLSIGVAPEVTIAYLTAFTRLVTEDPRQWSSELRESLSKVVIDYSRMSLVLEPLRGSFTVTDARNVITSLRLKG</sequence>
<dbReference type="AlphaFoldDB" id="A0A830E5W3"/>
<accession>A0A830E5W3</accession>
<dbReference type="EMBL" id="BMNM01000014">
    <property type="protein sequence ID" value="GGI86011.1"/>
    <property type="molecule type" value="Genomic_DNA"/>
</dbReference>
<evidence type="ECO:0000313" key="2">
    <source>
        <dbReference type="EMBL" id="GGI86011.1"/>
    </source>
</evidence>
<protein>
    <submittedName>
        <fullName evidence="2">Uncharacterized protein</fullName>
    </submittedName>
</protein>
<dbReference type="Proteomes" id="UP001060771">
    <property type="component" value="Chromosome"/>
</dbReference>
<name>A0A830E5W3_9CREN</name>
<dbReference type="RefSeq" id="WP_188604113.1">
    <property type="nucleotide sequence ID" value="NZ_AP026830.1"/>
</dbReference>
<evidence type="ECO:0000313" key="4">
    <source>
        <dbReference type="Proteomes" id="UP001060771"/>
    </source>
</evidence>
<evidence type="ECO:0000313" key="1">
    <source>
        <dbReference type="EMBL" id="BDR92222.1"/>
    </source>
</evidence>